<name>A0A2W2E4Z8_9ACTN</name>
<accession>A0A2W2E4Z8</accession>
<dbReference type="Proteomes" id="UP000248924">
    <property type="component" value="Unassembled WGS sequence"/>
</dbReference>
<dbReference type="AlphaFoldDB" id="A0A2W2E4Z8"/>
<dbReference type="Gene3D" id="3.30.300.20">
    <property type="match status" value="1"/>
</dbReference>
<dbReference type="InterPro" id="IPR015946">
    <property type="entry name" value="KH_dom-like_a/b"/>
</dbReference>
<dbReference type="OrthoDB" id="1358603at2"/>
<protein>
    <submittedName>
        <fullName evidence="1">Osmotically inducible protein OsmC</fullName>
    </submittedName>
</protein>
<dbReference type="RefSeq" id="WP_111219451.1">
    <property type="nucleotide sequence ID" value="NZ_POTY01000336.1"/>
</dbReference>
<gene>
    <name evidence="1" type="ORF">C1I95_31530</name>
</gene>
<organism evidence="1 2">
    <name type="scientific">Micromonospora craterilacus</name>
    <dbReference type="NCBI Taxonomy" id="1655439"/>
    <lineage>
        <taxon>Bacteria</taxon>
        <taxon>Bacillati</taxon>
        <taxon>Actinomycetota</taxon>
        <taxon>Actinomycetes</taxon>
        <taxon>Micromonosporales</taxon>
        <taxon>Micromonosporaceae</taxon>
        <taxon>Micromonospora</taxon>
    </lineage>
</organism>
<evidence type="ECO:0000313" key="1">
    <source>
        <dbReference type="EMBL" id="PZG07118.1"/>
    </source>
</evidence>
<comment type="caution">
    <text evidence="1">The sequence shown here is derived from an EMBL/GenBank/DDBJ whole genome shotgun (WGS) entry which is preliminary data.</text>
</comment>
<evidence type="ECO:0000313" key="2">
    <source>
        <dbReference type="Proteomes" id="UP000248924"/>
    </source>
</evidence>
<dbReference type="InterPro" id="IPR036102">
    <property type="entry name" value="OsmC/Ohrsf"/>
</dbReference>
<sequence>MEQFAVVVGAGSFRSDDGGAIRFPHRWTPEGVTVEADFTGAHLLHLATAGCVLNDIYREAGELDIRIDGVRVSADGGFDTQTWISSGITYRIELSSPASVEELAVLLDRVDDVAEIPRAIRAGTTVRRS</sequence>
<reference evidence="1 2" key="1">
    <citation type="submission" date="2018-01" db="EMBL/GenBank/DDBJ databases">
        <title>Draft genome sequence of Jishengella sp. NA12.</title>
        <authorList>
            <person name="Sahin N."/>
            <person name="Ay H."/>
            <person name="Saygin H."/>
        </authorList>
    </citation>
    <scope>NUCLEOTIDE SEQUENCE [LARGE SCALE GENOMIC DNA]</scope>
    <source>
        <strain evidence="1 2">NA12</strain>
    </source>
</reference>
<dbReference type="SUPFAM" id="SSF82784">
    <property type="entry name" value="OsmC-like"/>
    <property type="match status" value="1"/>
</dbReference>
<keyword evidence="2" id="KW-1185">Reference proteome</keyword>
<dbReference type="EMBL" id="POTY01000336">
    <property type="protein sequence ID" value="PZG07118.1"/>
    <property type="molecule type" value="Genomic_DNA"/>
</dbReference>
<proteinExistence type="predicted"/>
<dbReference type="InterPro" id="IPR003718">
    <property type="entry name" value="OsmC/Ohr_fam"/>
</dbReference>
<dbReference type="Pfam" id="PF02566">
    <property type="entry name" value="OsmC"/>
    <property type="match status" value="1"/>
</dbReference>